<dbReference type="Pfam" id="PF13439">
    <property type="entry name" value="Glyco_transf_4"/>
    <property type="match status" value="1"/>
</dbReference>
<dbReference type="GO" id="GO:0016740">
    <property type="term" value="F:transferase activity"/>
    <property type="evidence" value="ECO:0007669"/>
    <property type="project" value="UniProtKB-KW"/>
</dbReference>
<dbReference type="Gene3D" id="3.40.50.2000">
    <property type="entry name" value="Glycogen Phosphorylase B"/>
    <property type="match status" value="2"/>
</dbReference>
<dbReference type="PANTHER" id="PTHR12526:SF630">
    <property type="entry name" value="GLYCOSYLTRANSFERASE"/>
    <property type="match status" value="1"/>
</dbReference>
<dbReference type="InterPro" id="IPR001296">
    <property type="entry name" value="Glyco_trans_1"/>
</dbReference>
<accession>A0ABX6TT54</accession>
<name>A0ABX6TT54_9BACT</name>
<evidence type="ECO:0000313" key="3">
    <source>
        <dbReference type="EMBL" id="QOQ89195.1"/>
    </source>
</evidence>
<reference evidence="3 4" key="1">
    <citation type="submission" date="2020-10" db="EMBL/GenBank/DDBJ databases">
        <title>Campylobacter and Helicobacter PacBio genomes.</title>
        <authorList>
            <person name="Lane C."/>
        </authorList>
    </citation>
    <scope>NUCLEOTIDE SEQUENCE [LARGE SCALE GENOMIC DNA]</scope>
    <source>
        <strain evidence="3 4">2016D-0074</strain>
    </source>
</reference>
<dbReference type="EMBL" id="CP063079">
    <property type="protein sequence ID" value="QOQ89195.1"/>
    <property type="molecule type" value="Genomic_DNA"/>
</dbReference>
<keyword evidence="4" id="KW-1185">Reference proteome</keyword>
<dbReference type="SUPFAM" id="SSF53756">
    <property type="entry name" value="UDP-Glycosyltransferase/glycogen phosphorylase"/>
    <property type="match status" value="1"/>
</dbReference>
<dbReference type="InterPro" id="IPR028098">
    <property type="entry name" value="Glyco_trans_4-like_N"/>
</dbReference>
<gene>
    <name evidence="3" type="ORF">IMC75_01580</name>
</gene>
<evidence type="ECO:0000313" key="4">
    <source>
        <dbReference type="Proteomes" id="UP000595070"/>
    </source>
</evidence>
<feature type="domain" description="Glycosyl transferase family 1" evidence="1">
    <location>
        <begin position="173"/>
        <end position="332"/>
    </location>
</feature>
<dbReference type="Proteomes" id="UP000595070">
    <property type="component" value="Chromosome"/>
</dbReference>
<proteinExistence type="predicted"/>
<dbReference type="RefSeq" id="WP_044599183.1">
    <property type="nucleotide sequence ID" value="NZ_CP063079.1"/>
</dbReference>
<protein>
    <submittedName>
        <fullName evidence="3">GalNAc alpha1-4 transferase</fullName>
    </submittedName>
</protein>
<evidence type="ECO:0000259" key="2">
    <source>
        <dbReference type="Pfam" id="PF13439"/>
    </source>
</evidence>
<evidence type="ECO:0000259" key="1">
    <source>
        <dbReference type="Pfam" id="PF00534"/>
    </source>
</evidence>
<keyword evidence="3" id="KW-0808">Transferase</keyword>
<dbReference type="PANTHER" id="PTHR12526">
    <property type="entry name" value="GLYCOSYLTRANSFERASE"/>
    <property type="match status" value="1"/>
</dbReference>
<organism evidence="3 4">
    <name type="scientific">Campylobacter peloridis</name>
    <dbReference type="NCBI Taxonomy" id="488546"/>
    <lineage>
        <taxon>Bacteria</taxon>
        <taxon>Pseudomonadati</taxon>
        <taxon>Campylobacterota</taxon>
        <taxon>Epsilonproteobacteria</taxon>
        <taxon>Campylobacterales</taxon>
        <taxon>Campylobacteraceae</taxon>
        <taxon>Campylobacter</taxon>
    </lineage>
</organism>
<feature type="domain" description="Glycosyltransferase subfamily 4-like N-terminal" evidence="2">
    <location>
        <begin position="13"/>
        <end position="154"/>
    </location>
</feature>
<sequence length="355" mass="41037">MKITFIIATLNSGGAERVLATLANELCKNHEVSIIKFHKEDSFYKLDPKIKLFTLKQFDFSTLYNKIASRIKKFKALKQALKDHKSDVFISFLDTTNIACIWANKGSNTPLIISEHSSYTYLKSKIWKFLRRISFSHANALTVLSNDDKKYYENFVKKVINMPNPCHFKPIKENLEKENNVIFVGRLDQNKNASMFLKAIARLDTNLKNQYNFFIAGDGELRQDLEQEAKNLNIKVNFLGKVENMQELYKKAKIICLCSFIEGLPTILLESLYFQVARISTKYISAHKDLINDGEDGFLIDLNDDKALSEKLTLLMQNENLRKELALNAQKRCKDYEVANVVKKWLDLINEIRVK</sequence>
<dbReference type="Pfam" id="PF00534">
    <property type="entry name" value="Glycos_transf_1"/>
    <property type="match status" value="1"/>
</dbReference>